<feature type="chain" id="PRO_5038587032" evidence="3">
    <location>
        <begin position="23"/>
        <end position="385"/>
    </location>
</feature>
<dbReference type="STRING" id="638301.HMPREF0444_1768"/>
<keyword evidence="6" id="KW-1185">Reference proteome</keyword>
<dbReference type="HOGENOM" id="CLU_027128_6_2_9"/>
<comment type="similarity">
    <text evidence="1">Belongs to the leucine-binding protein family.</text>
</comment>
<evidence type="ECO:0000313" key="6">
    <source>
        <dbReference type="Proteomes" id="UP000005926"/>
    </source>
</evidence>
<dbReference type="Proteomes" id="UP000005926">
    <property type="component" value="Unassembled WGS sequence"/>
</dbReference>
<dbReference type="CDD" id="cd06347">
    <property type="entry name" value="PBP1_ABC_LivK_ligand_binding-like"/>
    <property type="match status" value="1"/>
</dbReference>
<reference evidence="5 6" key="1">
    <citation type="submission" date="2009-08" db="EMBL/GenBank/DDBJ databases">
        <authorList>
            <person name="Muzny D."/>
            <person name="Qin X."/>
            <person name="Deng J."/>
            <person name="Jiang H."/>
            <person name="Liu Y."/>
            <person name="Qu J."/>
            <person name="Song X.-Z."/>
            <person name="Zhang L."/>
            <person name="Thornton R."/>
            <person name="Coyle M."/>
            <person name="Francisco L."/>
            <person name="Jackson L."/>
            <person name="Javaid M."/>
            <person name="Korchina V."/>
            <person name="Kovar C."/>
            <person name="Mata R."/>
            <person name="Mathew T."/>
            <person name="Ngo R."/>
            <person name="Nguyen L."/>
            <person name="Nguyen N."/>
            <person name="Okwuonu G."/>
            <person name="Ongeri F."/>
            <person name="Pham C."/>
            <person name="Simmons D."/>
            <person name="Wilczek-Boney K."/>
            <person name="Hale W."/>
            <person name="Jakkamsetti A."/>
            <person name="Pham P."/>
            <person name="Ruth R."/>
            <person name="San Lucas F."/>
            <person name="Warren J."/>
            <person name="Zhang J."/>
            <person name="Zhao Z."/>
            <person name="Zhou C."/>
            <person name="Zhu D."/>
            <person name="Lee S."/>
            <person name="Bess C."/>
            <person name="Blankenburg K."/>
            <person name="Forbes L."/>
            <person name="Fu Q."/>
            <person name="Gubbala S."/>
            <person name="Hirani K."/>
            <person name="Jayaseelan J.C."/>
            <person name="Lara F."/>
            <person name="Munidasa M."/>
            <person name="Palculict T."/>
            <person name="Patil S."/>
            <person name="Pu L.-L."/>
            <person name="Saada N."/>
            <person name="Tang L."/>
            <person name="Weissenberger G."/>
            <person name="Zhu Y."/>
            <person name="Hemphill L."/>
            <person name="Shang Y."/>
            <person name="Youmans B."/>
            <person name="Ayvaz T."/>
            <person name="Ross M."/>
            <person name="Santibanez J."/>
            <person name="Aqrawi P."/>
            <person name="Gross S."/>
            <person name="Joshi V."/>
            <person name="Fowler G."/>
            <person name="Nazareth L."/>
            <person name="Reid J."/>
            <person name="Worley K."/>
            <person name="Petrosino J."/>
            <person name="Highlander S."/>
            <person name="Gibbs R."/>
        </authorList>
    </citation>
    <scope>NUCLEOTIDE SEQUENCE [LARGE SCALE GENOMIC DNA]</scope>
    <source>
        <strain evidence="5 6">ATCC 49175</strain>
    </source>
</reference>
<dbReference type="EMBL" id="ACKZ01000029">
    <property type="protein sequence ID" value="EEW36420.1"/>
    <property type="molecule type" value="Genomic_DNA"/>
</dbReference>
<sequence length="385" mass="40842">MKLKQFTLGAVVAAILAGCGSAADSNTVKIGGNFELTGNVATYGTSMNNAAQLAVEQKGKLLDKELKYVSYDNKSDKTEVASVAKKLASEKVVGVVGPATTGDAAVSIPVNEQAKIPTVFPATTGDGVTLKNAGDASSVYEYIYRVCFSDSYQGVVGANFVNKKFGKAKVAILQDTGNDYSKGLADAFEKTYTDSKIGGSVVAREYYQTKDTDFQAVLTTLKSKDFDVLYVPGYYEEVGLIIKQAREMGITQPIVGGDGLASDKLAALAGNSSNLSNVYYTSHFSTLSKDSDVQEFVKAYKEKFGTNPDTFAALSYDATQLLMKAIETAGSTDPQAITKALAETKEFDGVTGTFSMGADHTPVKSAVVIEFQNGQEVSAQEYSAE</sequence>
<gene>
    <name evidence="5" type="primary">livJ</name>
    <name evidence="5" type="ORF">HMPREF0444_1768</name>
</gene>
<dbReference type="InterPro" id="IPR028081">
    <property type="entry name" value="Leu-bd"/>
</dbReference>
<dbReference type="Pfam" id="PF13458">
    <property type="entry name" value="Peripla_BP_6"/>
    <property type="match status" value="1"/>
</dbReference>
<evidence type="ECO:0000313" key="5">
    <source>
        <dbReference type="EMBL" id="EEW36420.1"/>
    </source>
</evidence>
<proteinExistence type="inferred from homology"/>
<organism evidence="5 6">
    <name type="scientific">Granulicatella adiacens ATCC 49175</name>
    <dbReference type="NCBI Taxonomy" id="638301"/>
    <lineage>
        <taxon>Bacteria</taxon>
        <taxon>Bacillati</taxon>
        <taxon>Bacillota</taxon>
        <taxon>Bacilli</taxon>
        <taxon>Lactobacillales</taxon>
        <taxon>Carnobacteriaceae</taxon>
        <taxon>Granulicatella</taxon>
    </lineage>
</organism>
<evidence type="ECO:0000256" key="3">
    <source>
        <dbReference type="SAM" id="SignalP"/>
    </source>
</evidence>
<dbReference type="InterPro" id="IPR028082">
    <property type="entry name" value="Peripla_BP_I"/>
</dbReference>
<evidence type="ECO:0000259" key="4">
    <source>
        <dbReference type="Pfam" id="PF13458"/>
    </source>
</evidence>
<feature type="signal peptide" evidence="3">
    <location>
        <begin position="1"/>
        <end position="22"/>
    </location>
</feature>
<dbReference type="Gene3D" id="3.40.50.2300">
    <property type="match status" value="2"/>
</dbReference>
<dbReference type="AlphaFoldDB" id="C8NIM3"/>
<keyword evidence="5" id="KW-0675">Receptor</keyword>
<feature type="domain" description="Leucine-binding protein" evidence="4">
    <location>
        <begin position="27"/>
        <end position="374"/>
    </location>
</feature>
<name>C8NIM3_9LACT</name>
<dbReference type="PROSITE" id="PS51257">
    <property type="entry name" value="PROKAR_LIPOPROTEIN"/>
    <property type="match status" value="1"/>
</dbReference>
<protein>
    <submittedName>
        <fullName evidence="5">Receptor family ligand-binding protein</fullName>
    </submittedName>
</protein>
<evidence type="ECO:0000256" key="2">
    <source>
        <dbReference type="ARBA" id="ARBA00022729"/>
    </source>
</evidence>
<dbReference type="PANTHER" id="PTHR47151">
    <property type="entry name" value="LEU/ILE/VAL-BINDING ABC TRANSPORTER SUBUNIT"/>
    <property type="match status" value="1"/>
</dbReference>
<keyword evidence="2 3" id="KW-0732">Signal</keyword>
<comment type="caution">
    <text evidence="5">The sequence shown here is derived from an EMBL/GenBank/DDBJ whole genome shotgun (WGS) entry which is preliminary data.</text>
</comment>
<dbReference type="PANTHER" id="PTHR47151:SF2">
    <property type="entry name" value="AMINO ACID BINDING PROTEIN"/>
    <property type="match status" value="1"/>
</dbReference>
<dbReference type="RefSeq" id="WP_005606373.1">
    <property type="nucleotide sequence ID" value="NZ_CP102283.1"/>
</dbReference>
<accession>C8NIM3</accession>
<dbReference type="GeneID" id="78412473"/>
<dbReference type="eggNOG" id="COG0683">
    <property type="taxonomic scope" value="Bacteria"/>
</dbReference>
<dbReference type="SUPFAM" id="SSF53822">
    <property type="entry name" value="Periplasmic binding protein-like I"/>
    <property type="match status" value="1"/>
</dbReference>
<evidence type="ECO:0000256" key="1">
    <source>
        <dbReference type="ARBA" id="ARBA00010062"/>
    </source>
</evidence>